<dbReference type="PROSITE" id="PS51358">
    <property type="entry name" value="NOP"/>
    <property type="match status" value="1"/>
</dbReference>
<reference evidence="11" key="2">
    <citation type="submission" date="2025-09" db="UniProtKB">
        <authorList>
            <consortium name="Ensembl"/>
        </authorList>
    </citation>
    <scope>IDENTIFICATION</scope>
</reference>
<dbReference type="FunFam" id="1.10.246.90:FF:000001">
    <property type="entry name" value="Nucleolar protein 56"/>
    <property type="match status" value="1"/>
</dbReference>
<evidence type="ECO:0000256" key="5">
    <source>
        <dbReference type="ARBA" id="ARBA00040742"/>
    </source>
</evidence>
<keyword evidence="12" id="KW-1185">Reference proteome</keyword>
<dbReference type="SUPFAM" id="SSF89124">
    <property type="entry name" value="Nop domain"/>
    <property type="match status" value="1"/>
</dbReference>
<comment type="similarity">
    <text evidence="2">Belongs to the NOP5/NOP56 family.</text>
</comment>
<evidence type="ECO:0000313" key="12">
    <source>
        <dbReference type="Proteomes" id="UP000694427"/>
    </source>
</evidence>
<dbReference type="AlphaFoldDB" id="A0A8C1LDZ3"/>
<dbReference type="Pfam" id="PF08156">
    <property type="entry name" value="NOP5NT"/>
    <property type="match status" value="1"/>
</dbReference>
<evidence type="ECO:0000256" key="1">
    <source>
        <dbReference type="ARBA" id="ARBA00004604"/>
    </source>
</evidence>
<keyword evidence="3" id="KW-0690">Ribosome biogenesis</keyword>
<evidence type="ECO:0000256" key="2">
    <source>
        <dbReference type="ARBA" id="ARBA00009211"/>
    </source>
</evidence>
<evidence type="ECO:0000256" key="6">
    <source>
        <dbReference type="ARBA" id="ARBA00041388"/>
    </source>
</evidence>
<dbReference type="GO" id="GO:0032040">
    <property type="term" value="C:small-subunit processome"/>
    <property type="evidence" value="ECO:0007669"/>
    <property type="project" value="InterPro"/>
</dbReference>
<dbReference type="InterPro" id="IPR012974">
    <property type="entry name" value="NOP58/56_N"/>
</dbReference>
<dbReference type="Gene3D" id="1.10.287.4070">
    <property type="match status" value="1"/>
</dbReference>
<organism evidence="11 12">
    <name type="scientific">Cyprinus carpio</name>
    <name type="common">Common carp</name>
    <dbReference type="NCBI Taxonomy" id="7962"/>
    <lineage>
        <taxon>Eukaryota</taxon>
        <taxon>Metazoa</taxon>
        <taxon>Chordata</taxon>
        <taxon>Craniata</taxon>
        <taxon>Vertebrata</taxon>
        <taxon>Euteleostomi</taxon>
        <taxon>Actinopterygii</taxon>
        <taxon>Neopterygii</taxon>
        <taxon>Teleostei</taxon>
        <taxon>Ostariophysi</taxon>
        <taxon>Cypriniformes</taxon>
        <taxon>Cyprinidae</taxon>
        <taxon>Cyprininae</taxon>
        <taxon>Cyprinus</taxon>
    </lineage>
</organism>
<dbReference type="GO" id="GO:0031428">
    <property type="term" value="C:box C/D methylation guide snoRNP complex"/>
    <property type="evidence" value="ECO:0007669"/>
    <property type="project" value="InterPro"/>
</dbReference>
<evidence type="ECO:0000256" key="4">
    <source>
        <dbReference type="ARBA" id="ARBA00023242"/>
    </source>
</evidence>
<dbReference type="FunFam" id="1.10.287.4070:FF:000002">
    <property type="entry name" value="Nucleolar protein 56"/>
    <property type="match status" value="1"/>
</dbReference>
<feature type="domain" description="Nop" evidence="10">
    <location>
        <begin position="293"/>
        <end position="411"/>
    </location>
</feature>
<dbReference type="PANTHER" id="PTHR10894">
    <property type="entry name" value="NUCLEOLAR PROTEIN 5 NUCLEOLAR PROTEIN NOP5 NOP58"/>
    <property type="match status" value="1"/>
</dbReference>
<evidence type="ECO:0000313" key="11">
    <source>
        <dbReference type="Ensembl" id="ENSCCRP00010060651.1"/>
    </source>
</evidence>
<proteinExistence type="inferred from homology"/>
<evidence type="ECO:0000256" key="7">
    <source>
        <dbReference type="ARBA" id="ARBA00053627"/>
    </source>
</evidence>
<evidence type="ECO:0000256" key="9">
    <source>
        <dbReference type="SAM" id="MobiDB-lite"/>
    </source>
</evidence>
<dbReference type="Ensembl" id="ENSCCRT00010066515.1">
    <property type="protein sequence ID" value="ENSCCRP00010060651.1"/>
    <property type="gene ID" value="ENSCCRG00010025738.1"/>
</dbReference>
<evidence type="ECO:0000259" key="10">
    <source>
        <dbReference type="PROSITE" id="PS51358"/>
    </source>
</evidence>
<dbReference type="InterPro" id="IPR042239">
    <property type="entry name" value="Nop_C"/>
</dbReference>
<protein>
    <recommendedName>
        <fullName evidence="5">Nucleolar protein 56</fullName>
    </recommendedName>
    <alternativeName>
        <fullName evidence="6">Nucleolar protein 5A</fullName>
    </alternativeName>
</protein>
<comment type="subcellular location">
    <subcellularLocation>
        <location evidence="1">Nucleus</location>
        <location evidence="1">Nucleolus</location>
    </subcellularLocation>
</comment>
<reference evidence="11" key="1">
    <citation type="submission" date="2025-08" db="UniProtKB">
        <authorList>
            <consortium name="Ensembl"/>
        </authorList>
    </citation>
    <scope>IDENTIFICATION</scope>
</reference>
<accession>A0A8C1LDZ3</accession>
<dbReference type="InterPro" id="IPR012976">
    <property type="entry name" value="NOSIC"/>
</dbReference>
<dbReference type="GO" id="GO:0030515">
    <property type="term" value="F:snoRNA binding"/>
    <property type="evidence" value="ECO:0007669"/>
    <property type="project" value="InterPro"/>
</dbReference>
<comment type="function">
    <text evidence="7">Involved in the early to middle stages of 60S ribosomal subunit biogenesis. Required for the biogenesis of box C/D snoRNAs such U3, U8 and U14 snoRNAs. Part of the small subunit (SSU) processome, first precursor of the small eukaryotic ribosomal subunit. During the assembly of the SSU processome in the nucleolus, many ribosome biogenesis factors, an RNA chaperone and ribosomal proteins associate with the nascent pre-rRNA and work in concert to generate RNA folding, modifications, rearrangements and cleavage as well as targeted degradation of pre-ribosomal RNA by the RNA exosome. Core component of box C/D small nucleolar ribonucleoprotein (snoRNP) complexes that function in methylation of multiple sites on ribosomal RNAs (rRNAs) and messenger RNAs (mRNAs).</text>
</comment>
<dbReference type="Pfam" id="PF01798">
    <property type="entry name" value="Nop"/>
    <property type="match status" value="1"/>
</dbReference>
<name>A0A8C1LDZ3_CYPCA</name>
<sequence>MVLLHVLFEHAAGYALFAVKEVEDIGMLLPQVEQSVLNLGKFTSVIKLSAFFPFKSAQGALENINAVSEGVVHADLKLFLETNLPSGGKKKAMLGVSDAKLGAALQEELNLSIQTGGVVAEVIRGVRLHFHSLVKGLTAQAASKAQLGLGHSYSRAKVKFNVNRADNMIIQSIALLDQLDKDINTFSMRVREWYGYHFPELIKIVNDNSTYCKMAKLIGNRKELTEEMLEAIEEITMDSGKAQAILDASRSSMGMDISPIDLINIESFSSRVVSLTEYRQGLQEYLRSKMGQVAPNLAALIGEVVGARLISHAGSLTNLAKYPASTVQILGAEKALFRALKTRGNTPKYGLIFHSTFIGRAAAKNKGRISRYLANKCTIASRIDCFSEVPTSVFGDKLRDQVEERLAFYETGDAPRKNLDVMKEAVVQAGEVVAEIKRKLEKKEKKKKKREKRKLEALSTAEGDDEEEANGEAEENGDAIKKKKKKKQAAEEEPEEEEVLTNGVDEATPSKKKKKRKSDVVEAEPEADVTQAEKKKKKKKKKAEEEDA</sequence>
<dbReference type="GO" id="GO:0042254">
    <property type="term" value="P:ribosome biogenesis"/>
    <property type="evidence" value="ECO:0007669"/>
    <property type="project" value="UniProtKB-KW"/>
</dbReference>
<dbReference type="Proteomes" id="UP000694427">
    <property type="component" value="Unplaced"/>
</dbReference>
<feature type="compositionally biased region" description="Acidic residues" evidence="9">
    <location>
        <begin position="462"/>
        <end position="477"/>
    </location>
</feature>
<dbReference type="InterPro" id="IPR002687">
    <property type="entry name" value="Nop_dom"/>
</dbReference>
<dbReference type="PANTHER" id="PTHR10894:SF0">
    <property type="entry name" value="NUCLEOLAR PROTEIN 56"/>
    <property type="match status" value="1"/>
</dbReference>
<comment type="subunit">
    <text evidence="8">Part of a large pre-ribosomal ribonucleoprotein (RNP) complex, that consists of at least 62 ribosomal proteins, 45 nonribosomal proteins and both pre-rRNA and mature rRNA species. Within this complex directly interacts with TCOF1 in an RNA-independent manner. Core component of box C/D small nucleolar ribonucleoprotein (snoRNP) particles; the core proteins SNU13, NOP56, NOP58 and FBL or FBLL1 assemble stepwise onto the snoRNA. Interacts with NOP1 and NOP58. Interacts with NUFIP1, RUVBL1 and RUVBL2; RUVBL1:RUVBL2 seem to bridge the association of NOP56 with NUFIP1. Part of the small subunit (SSU) processome, composed of more than 70 proteins and the RNA chaperone small nucleolar RNA (snoRNA) U3. Interacts with NOP2 and FBL.</text>
</comment>
<evidence type="ECO:0000256" key="3">
    <source>
        <dbReference type="ARBA" id="ARBA00022517"/>
    </source>
</evidence>
<keyword evidence="4" id="KW-0539">Nucleus</keyword>
<dbReference type="InterPro" id="IPR036070">
    <property type="entry name" value="Nop_dom_sf"/>
</dbReference>
<dbReference type="InterPro" id="IPR045056">
    <property type="entry name" value="Nop56/Nop58"/>
</dbReference>
<dbReference type="SMART" id="SM00931">
    <property type="entry name" value="NOSIC"/>
    <property type="match status" value="1"/>
</dbReference>
<evidence type="ECO:0000256" key="8">
    <source>
        <dbReference type="ARBA" id="ARBA00064370"/>
    </source>
</evidence>
<feature type="region of interest" description="Disordered" evidence="9">
    <location>
        <begin position="443"/>
        <end position="548"/>
    </location>
</feature>
<dbReference type="Gene3D" id="1.10.246.90">
    <property type="entry name" value="Nop domain"/>
    <property type="match status" value="1"/>
</dbReference>